<evidence type="ECO:0000313" key="5">
    <source>
        <dbReference type="Proteomes" id="UP000220922"/>
    </source>
</evidence>
<accession>A0A2H3KRB7</accession>
<comment type="caution">
    <text evidence="4">The sequence shown here is derived from an EMBL/GenBank/DDBJ whole genome shotgun (WGS) entry which is preliminary data.</text>
</comment>
<evidence type="ECO:0000313" key="4">
    <source>
        <dbReference type="EMBL" id="PDW01081.1"/>
    </source>
</evidence>
<dbReference type="AlphaFoldDB" id="A0A2H3KRB7"/>
<keyword evidence="1" id="KW-0808">Transferase</keyword>
<dbReference type="Gene3D" id="3.40.50.2000">
    <property type="entry name" value="Glycogen Phosphorylase B"/>
    <property type="match status" value="2"/>
</dbReference>
<evidence type="ECO:0000259" key="3">
    <source>
        <dbReference type="Pfam" id="PF13439"/>
    </source>
</evidence>
<name>A0A2H3KRB7_9CHLR</name>
<dbReference type="Pfam" id="PF00534">
    <property type="entry name" value="Glycos_transf_1"/>
    <property type="match status" value="1"/>
</dbReference>
<dbReference type="EMBL" id="LYXE01000015">
    <property type="protein sequence ID" value="PDW01081.1"/>
    <property type="molecule type" value="Genomic_DNA"/>
</dbReference>
<gene>
    <name evidence="4" type="ORF">A9Q02_07955</name>
</gene>
<feature type="domain" description="Glycosyl transferase family 1" evidence="2">
    <location>
        <begin position="198"/>
        <end position="358"/>
    </location>
</feature>
<evidence type="ECO:0000256" key="1">
    <source>
        <dbReference type="ARBA" id="ARBA00022679"/>
    </source>
</evidence>
<dbReference type="Proteomes" id="UP000220922">
    <property type="component" value="Unassembled WGS sequence"/>
</dbReference>
<dbReference type="SUPFAM" id="SSF53756">
    <property type="entry name" value="UDP-Glycosyltransferase/glycogen phosphorylase"/>
    <property type="match status" value="1"/>
</dbReference>
<dbReference type="RefSeq" id="WP_172450484.1">
    <property type="nucleotide sequence ID" value="NZ_LYXE01000015.1"/>
</dbReference>
<protein>
    <recommendedName>
        <fullName evidence="6">Glycosyl transferase family 1</fullName>
    </recommendedName>
</protein>
<keyword evidence="5" id="KW-1185">Reference proteome</keyword>
<dbReference type="GO" id="GO:0016757">
    <property type="term" value="F:glycosyltransferase activity"/>
    <property type="evidence" value="ECO:0007669"/>
    <property type="project" value="InterPro"/>
</dbReference>
<evidence type="ECO:0008006" key="6">
    <source>
        <dbReference type="Google" id="ProtNLM"/>
    </source>
</evidence>
<dbReference type="Pfam" id="PF13439">
    <property type="entry name" value="Glyco_transf_4"/>
    <property type="match status" value="1"/>
</dbReference>
<dbReference type="InterPro" id="IPR001296">
    <property type="entry name" value="Glyco_trans_1"/>
</dbReference>
<feature type="domain" description="Glycosyltransferase subfamily 4-like N-terminal" evidence="3">
    <location>
        <begin position="16"/>
        <end position="189"/>
    </location>
</feature>
<dbReference type="InterPro" id="IPR028098">
    <property type="entry name" value="Glyco_trans_4-like_N"/>
</dbReference>
<reference evidence="4 5" key="1">
    <citation type="submission" date="2016-05" db="EMBL/GenBank/DDBJ databases">
        <authorList>
            <person name="Lavstsen T."/>
            <person name="Jespersen J.S."/>
        </authorList>
    </citation>
    <scope>NUCLEOTIDE SEQUENCE [LARGE SCALE GENOMIC DNA]</scope>
    <source>
        <strain evidence="4 5">B7-9</strain>
    </source>
</reference>
<dbReference type="CDD" id="cd03801">
    <property type="entry name" value="GT4_PimA-like"/>
    <property type="match status" value="1"/>
</dbReference>
<sequence>MHICLVSLDYWPHRSSGLTIYAEDLARGLNERGHTVSVIAAHRSGTPRVATINGVTVYRVALGVTDWIGYSLRAARVVTQLRRTKEFDIVHFLDVHFAYAYDGPYVASLWQSFRQRLHADGGHPYASSRRNYLIRRTYYAMARRVMEPISLRRARCLLAACTSAAQEFIEHYGVAPTRIRHVVQGTNLEALRPVPTNTLRERLGLNGKRIILFVGFATARKGLEHLAVALRQLPPDVVWLIVGQWEAGYRARVMSALGDACGRVIEIGPIADDERAAYYSLADVYVSPSLLEGFGLTPIEAQACGTPAIVTDASSGYEEVGAYGLVVPARNPDAMAAALRRLLNDPALRQRLGSQARTRVLANFSYQAMAAQTEAVYRAS</sequence>
<proteinExistence type="predicted"/>
<dbReference type="GO" id="GO:0009103">
    <property type="term" value="P:lipopolysaccharide biosynthetic process"/>
    <property type="evidence" value="ECO:0007669"/>
    <property type="project" value="TreeGrafter"/>
</dbReference>
<dbReference type="PANTHER" id="PTHR46401:SF2">
    <property type="entry name" value="GLYCOSYLTRANSFERASE WBBK-RELATED"/>
    <property type="match status" value="1"/>
</dbReference>
<dbReference type="PANTHER" id="PTHR46401">
    <property type="entry name" value="GLYCOSYLTRANSFERASE WBBK-RELATED"/>
    <property type="match status" value="1"/>
</dbReference>
<evidence type="ECO:0000259" key="2">
    <source>
        <dbReference type="Pfam" id="PF00534"/>
    </source>
</evidence>
<organism evidence="4 5">
    <name type="scientific">Candidatus Chloroploca asiatica</name>
    <dbReference type="NCBI Taxonomy" id="1506545"/>
    <lineage>
        <taxon>Bacteria</taxon>
        <taxon>Bacillati</taxon>
        <taxon>Chloroflexota</taxon>
        <taxon>Chloroflexia</taxon>
        <taxon>Chloroflexales</taxon>
        <taxon>Chloroflexineae</taxon>
        <taxon>Oscillochloridaceae</taxon>
        <taxon>Candidatus Chloroploca</taxon>
    </lineage>
</organism>